<feature type="transmembrane region" description="Helical" evidence="8">
    <location>
        <begin position="344"/>
        <end position="363"/>
    </location>
</feature>
<feature type="transmembrane region" description="Helical" evidence="8">
    <location>
        <begin position="130"/>
        <end position="147"/>
    </location>
</feature>
<evidence type="ECO:0000256" key="5">
    <source>
        <dbReference type="ARBA" id="ARBA00022692"/>
    </source>
</evidence>
<dbReference type="EMBL" id="CP007536">
    <property type="protein sequence ID" value="AIC14630.1"/>
    <property type="molecule type" value="Genomic_DNA"/>
</dbReference>
<evidence type="ECO:0000313" key="11">
    <source>
        <dbReference type="Proteomes" id="UP000027093"/>
    </source>
</evidence>
<evidence type="ECO:0000256" key="8">
    <source>
        <dbReference type="SAM" id="Phobius"/>
    </source>
</evidence>
<dbReference type="STRING" id="926571.NVIE_004350"/>
<keyword evidence="4 10" id="KW-0808">Transferase</keyword>
<feature type="transmembrane region" description="Helical" evidence="8">
    <location>
        <begin position="154"/>
        <end position="170"/>
    </location>
</feature>
<feature type="transmembrane region" description="Helical" evidence="8">
    <location>
        <begin position="295"/>
        <end position="312"/>
    </location>
</feature>
<evidence type="ECO:0000313" key="10">
    <source>
        <dbReference type="EMBL" id="AIC14630.1"/>
    </source>
</evidence>
<keyword evidence="6 8" id="KW-1133">Transmembrane helix</keyword>
<evidence type="ECO:0000256" key="6">
    <source>
        <dbReference type="ARBA" id="ARBA00022989"/>
    </source>
</evidence>
<dbReference type="GO" id="GO:0000030">
    <property type="term" value="F:mannosyltransferase activity"/>
    <property type="evidence" value="ECO:0007669"/>
    <property type="project" value="InterPro"/>
</dbReference>
<dbReference type="Pfam" id="PF02366">
    <property type="entry name" value="PMT"/>
    <property type="match status" value="1"/>
</dbReference>
<feature type="transmembrane region" description="Helical" evidence="8">
    <location>
        <begin position="318"/>
        <end position="337"/>
    </location>
</feature>
<dbReference type="KEGG" id="nvn:NVIE_004350"/>
<keyword evidence="11" id="KW-1185">Reference proteome</keyword>
<keyword evidence="3" id="KW-0328">Glycosyltransferase</keyword>
<dbReference type="GO" id="GO:0016763">
    <property type="term" value="F:pentosyltransferase activity"/>
    <property type="evidence" value="ECO:0007669"/>
    <property type="project" value="TreeGrafter"/>
</dbReference>
<feature type="transmembrane region" description="Helical" evidence="8">
    <location>
        <begin position="182"/>
        <end position="208"/>
    </location>
</feature>
<keyword evidence="5 8" id="KW-0812">Transmembrane</keyword>
<reference evidence="10 11" key="1">
    <citation type="journal article" date="2014" name="Int. J. Syst. Evol. Microbiol.">
        <title>Nitrososphaera viennensis gen. nov., sp. nov., an aerobic and mesophilic, ammonia-oxidizing archaeon from soil and a member of the archaeal phylum Thaumarchaeota.</title>
        <authorList>
            <person name="Stieglmeier M."/>
            <person name="Klingl A."/>
            <person name="Alves R.J."/>
            <person name="Rittmann S.K."/>
            <person name="Melcher M."/>
            <person name="Leisch N."/>
            <person name="Schleper C."/>
        </authorList>
    </citation>
    <scope>NUCLEOTIDE SEQUENCE [LARGE SCALE GENOMIC DNA]</scope>
    <source>
        <strain evidence="10">EN76</strain>
    </source>
</reference>
<accession>A0A060HH04</accession>
<feature type="domain" description="ArnT-like N-terminal" evidence="9">
    <location>
        <begin position="63"/>
        <end position="213"/>
    </location>
</feature>
<dbReference type="GO" id="GO:0010041">
    <property type="term" value="P:response to iron(III) ion"/>
    <property type="evidence" value="ECO:0007669"/>
    <property type="project" value="TreeGrafter"/>
</dbReference>
<dbReference type="PANTHER" id="PTHR33908">
    <property type="entry name" value="MANNOSYLTRANSFERASE YKCB-RELATED"/>
    <property type="match status" value="1"/>
</dbReference>
<gene>
    <name evidence="10" type="ORF">NVIE_004350</name>
</gene>
<dbReference type="HOGENOM" id="CLU_622037_0_0_2"/>
<dbReference type="PANTHER" id="PTHR33908:SF3">
    <property type="entry name" value="UNDECAPRENYL PHOSPHATE-ALPHA-4-AMINO-4-DEOXY-L-ARABINOSE ARABINOSYL TRANSFERASE"/>
    <property type="match status" value="1"/>
</dbReference>
<protein>
    <submittedName>
        <fullName evidence="10">Putative glycosyl transferase</fullName>
    </submittedName>
</protein>
<evidence type="ECO:0000256" key="4">
    <source>
        <dbReference type="ARBA" id="ARBA00022679"/>
    </source>
</evidence>
<feature type="transmembrane region" description="Helical" evidence="8">
    <location>
        <begin position="220"/>
        <end position="238"/>
    </location>
</feature>
<name>A0A060HH04_9ARCH</name>
<evidence type="ECO:0000256" key="1">
    <source>
        <dbReference type="ARBA" id="ARBA00004651"/>
    </source>
</evidence>
<dbReference type="Proteomes" id="UP000027093">
    <property type="component" value="Chromosome"/>
</dbReference>
<proteinExistence type="predicted"/>
<evidence type="ECO:0000256" key="2">
    <source>
        <dbReference type="ARBA" id="ARBA00022475"/>
    </source>
</evidence>
<dbReference type="InterPro" id="IPR050297">
    <property type="entry name" value="LipidA_mod_glycosyltrf_83"/>
</dbReference>
<dbReference type="InterPro" id="IPR003342">
    <property type="entry name" value="ArnT-like_N"/>
</dbReference>
<dbReference type="AlphaFoldDB" id="A0A060HH04"/>
<evidence type="ECO:0000256" key="7">
    <source>
        <dbReference type="ARBA" id="ARBA00023136"/>
    </source>
</evidence>
<evidence type="ECO:0000256" key="3">
    <source>
        <dbReference type="ARBA" id="ARBA00022676"/>
    </source>
</evidence>
<sequence length="486" mass="53555">MQQATILRSLGGKKMLLAVLALSGIVHLVNVTGFPDIFYDEGIYMRRAMYLLDTGSPQDSGTFYDHPYFGQIFLGAVLGSIGYPSSLNPTADPQSMEALYSVPRVLMGLLAIADTFLIYKIADVRYGRKVAIIASILFAVMPAMWLTRRILLDNILLPFLLSSILLALYSRNAEEKSSKRTALVLLSGAALGIAIFTKVPVFVFMPLVASLVYTPKSKRLLALWLAPVVLIPMIWPAYSMSLGQFDYWQEGVLWQAQRESNGLLYITEILFSTDPVLLVLGAAGAVLAAVLRDRFVLLWIVPFVLFLAVIGYMQYFYWIPILPALCVAAGILFAKVLSSRPKILAAAVAVVAAFGLASTLALVTTNVTSAQYSAMAFLATKIDDDTTFVANPVYAWVLKSAFGNKNGFSDYRDLIYSPVRTDHTVVVAEGHFMSAIDDYDKLRNAYEKSGTIATFENDPGKPQTYPYTPLNYNWEGRTIDIRASSN</sequence>
<dbReference type="GO" id="GO:0005886">
    <property type="term" value="C:plasma membrane"/>
    <property type="evidence" value="ECO:0007669"/>
    <property type="project" value="UniProtKB-SubCell"/>
</dbReference>
<dbReference type="GO" id="GO:0006493">
    <property type="term" value="P:protein O-linked glycosylation"/>
    <property type="evidence" value="ECO:0007669"/>
    <property type="project" value="InterPro"/>
</dbReference>
<feature type="transmembrane region" description="Helical" evidence="8">
    <location>
        <begin position="263"/>
        <end position="288"/>
    </location>
</feature>
<comment type="subcellular location">
    <subcellularLocation>
        <location evidence="1">Cell membrane</location>
        <topology evidence="1">Multi-pass membrane protein</topology>
    </subcellularLocation>
</comment>
<keyword evidence="7 8" id="KW-0472">Membrane</keyword>
<dbReference type="GO" id="GO:0008610">
    <property type="term" value="P:lipid biosynthetic process"/>
    <property type="evidence" value="ECO:0007669"/>
    <property type="project" value="UniProtKB-ARBA"/>
</dbReference>
<keyword evidence="2" id="KW-1003">Cell membrane</keyword>
<organism evidence="10 11">
    <name type="scientific">Nitrososphaera viennensis EN76</name>
    <dbReference type="NCBI Taxonomy" id="926571"/>
    <lineage>
        <taxon>Archaea</taxon>
        <taxon>Nitrososphaerota</taxon>
        <taxon>Nitrososphaeria</taxon>
        <taxon>Nitrososphaerales</taxon>
        <taxon>Nitrososphaeraceae</taxon>
        <taxon>Nitrososphaera</taxon>
    </lineage>
</organism>
<evidence type="ECO:0000259" key="9">
    <source>
        <dbReference type="Pfam" id="PF02366"/>
    </source>
</evidence>